<protein>
    <recommendedName>
        <fullName evidence="3">DUF8039 domain-containing protein</fullName>
    </recommendedName>
</protein>
<evidence type="ECO:0000313" key="5">
    <source>
        <dbReference type="Proteomes" id="UP000235145"/>
    </source>
</evidence>
<evidence type="ECO:0000313" key="4">
    <source>
        <dbReference type="EMBL" id="KAJ0200120.1"/>
    </source>
</evidence>
<feature type="domain" description="DUF8039" evidence="3">
    <location>
        <begin position="343"/>
        <end position="423"/>
    </location>
</feature>
<evidence type="ECO:0000256" key="1">
    <source>
        <dbReference type="SAM" id="MobiDB-lite"/>
    </source>
</evidence>
<dbReference type="PANTHER" id="PTHR48449:SF1">
    <property type="entry name" value="DUF1985 DOMAIN-CONTAINING PROTEIN"/>
    <property type="match status" value="1"/>
</dbReference>
<dbReference type="PANTHER" id="PTHR48449">
    <property type="entry name" value="DUF1985 DOMAIN-CONTAINING PROTEIN"/>
    <property type="match status" value="1"/>
</dbReference>
<keyword evidence="2" id="KW-1133">Transmembrane helix</keyword>
<feature type="region of interest" description="Disordered" evidence="1">
    <location>
        <begin position="739"/>
        <end position="774"/>
    </location>
</feature>
<name>A0A9R1V5J4_LACSA</name>
<comment type="caution">
    <text evidence="4">The sequence shown here is derived from an EMBL/GenBank/DDBJ whole genome shotgun (WGS) entry which is preliminary data.</text>
</comment>
<feature type="compositionally biased region" description="Basic and acidic residues" evidence="1">
    <location>
        <begin position="739"/>
        <end position="754"/>
    </location>
</feature>
<proteinExistence type="predicted"/>
<keyword evidence="2" id="KW-0812">Transmembrane</keyword>
<feature type="transmembrane region" description="Helical" evidence="2">
    <location>
        <begin position="1114"/>
        <end position="1133"/>
    </location>
</feature>
<dbReference type="InterPro" id="IPR038765">
    <property type="entry name" value="Papain-like_cys_pep_sf"/>
</dbReference>
<evidence type="ECO:0000256" key="2">
    <source>
        <dbReference type="SAM" id="Phobius"/>
    </source>
</evidence>
<dbReference type="SUPFAM" id="SSF54001">
    <property type="entry name" value="Cysteine proteinases"/>
    <property type="match status" value="2"/>
</dbReference>
<sequence>MGWLYECTSRDCIERVSDGCAFSKMYKNVYSMLSNMLLCFVQHDYNNFNMKTSVNLKGPGCNIWKVFEVLDGVRRNIFRDTVFGYLLDVPRLQGGGLLFHKKFFHQIRPDAVLSPDGIKPLYFRVGDTKMVYGSEEFCLITGFNFGEYPKNIGKKVCLLRERLFPNYTNSSVKIGDLKSFTLNQPILEVDDADVVRVRLIYILCESFLGKEINDQVPQDWFFLLKIWMSGTDVQKEISEGDLLLGPGEDLLTMAIGSEHPGRTRAVGHDIGLRKGMQGLDKKKWKVVDKEVVSKMQAQLDETITQLAELRPMLAKQESRNQVPNNVCFGVQNNSYGSMSTLDALDTIKSITCCDLVLPYGDMNQKCARGMIFPYNDGLIHSLSLRENHLKVMIDNIDERYKGILVPVMTNEVGTLEDAIGTVIHGTTKQGVIMTTNSDHKCSTINRKGCYGKKNMPNQKINKQRPIESLRDLLKTNLLFHVVADAGHLEVGAFDFSVTYEDYYRLLKKQTANLSIITTWLILLQLMLQKRMGKRAFLNPYKILGKACQETPIDVVNYLVDAKQLHHGKSMHWVLLVICPSNNIVYIFDSLMKPMKNPVDSYYLLKLLEKAFERYEKNTSILIVWKLTECNQAGVLERELSGHYFGTLWNDKTAFEEKALIWIDEMLTAVRACGFVLRKNRDMPRMKRWSETKKLKWVDVNKIFSKIQGQPPRQNMLPSDGEMTSCYYMSFQEYVYGDRKSVPSPVKDHFRRQDESSSSMSSSGRSHGRGRGSGKHNLEEVLKGLHAPEQHVFMNREPRDVFVEEVNNEDLWNNINFEEPTVLQTKFDERVVQDEVMNKNNTTENIFGDIEDDKELEEMNDNAGNKFDDDVFDVSDEDEVIITGNVDFYDAYGVDDKEVTPNKPKTRKPSQYLCLLTPSCTQKKNVDMKSTSPVPPPAFAVVHNFSVFRLQPYLAGGKVAIQNHLFLSYDVQHRLFNFVLDKDFWSHITIWYILLMERRFHGDRHTIMPPKFFVCHALEEGQDWRAFMAGIATYPYFMVAWWNVDMVLLPIHSSPNHWLFEGLRLASMEVHIYDSLGRVAYKKFKYDGTFTKFESQARGNIPRIPLNMHSFMKKMFPNNVVIWEIVVFLFVCLWNT</sequence>
<keyword evidence="5" id="KW-1185">Reference proteome</keyword>
<organism evidence="4 5">
    <name type="scientific">Lactuca sativa</name>
    <name type="common">Garden lettuce</name>
    <dbReference type="NCBI Taxonomy" id="4236"/>
    <lineage>
        <taxon>Eukaryota</taxon>
        <taxon>Viridiplantae</taxon>
        <taxon>Streptophyta</taxon>
        <taxon>Embryophyta</taxon>
        <taxon>Tracheophyta</taxon>
        <taxon>Spermatophyta</taxon>
        <taxon>Magnoliopsida</taxon>
        <taxon>eudicotyledons</taxon>
        <taxon>Gunneridae</taxon>
        <taxon>Pentapetalae</taxon>
        <taxon>asterids</taxon>
        <taxon>campanulids</taxon>
        <taxon>Asterales</taxon>
        <taxon>Asteraceae</taxon>
        <taxon>Cichorioideae</taxon>
        <taxon>Cichorieae</taxon>
        <taxon>Lactucinae</taxon>
        <taxon>Lactuca</taxon>
    </lineage>
</organism>
<dbReference type="Gene3D" id="3.40.395.10">
    <property type="entry name" value="Adenoviral Proteinase, Chain A"/>
    <property type="match status" value="2"/>
</dbReference>
<reference evidence="4 5" key="1">
    <citation type="journal article" date="2017" name="Nat. Commun.">
        <title>Genome assembly with in vitro proximity ligation data and whole-genome triplication in lettuce.</title>
        <authorList>
            <person name="Reyes-Chin-Wo S."/>
            <person name="Wang Z."/>
            <person name="Yang X."/>
            <person name="Kozik A."/>
            <person name="Arikit S."/>
            <person name="Song C."/>
            <person name="Xia L."/>
            <person name="Froenicke L."/>
            <person name="Lavelle D.O."/>
            <person name="Truco M.J."/>
            <person name="Xia R."/>
            <person name="Zhu S."/>
            <person name="Xu C."/>
            <person name="Xu H."/>
            <person name="Xu X."/>
            <person name="Cox K."/>
            <person name="Korf I."/>
            <person name="Meyers B.C."/>
            <person name="Michelmore R.W."/>
        </authorList>
    </citation>
    <scope>NUCLEOTIDE SEQUENCE [LARGE SCALE GENOMIC DNA]</scope>
    <source>
        <strain evidence="5">cv. Salinas</strain>
        <tissue evidence="4">Seedlings</tissue>
    </source>
</reference>
<dbReference type="Pfam" id="PF26133">
    <property type="entry name" value="DUF8039"/>
    <property type="match status" value="1"/>
</dbReference>
<dbReference type="AlphaFoldDB" id="A0A9R1V5J4"/>
<dbReference type="InterPro" id="IPR058352">
    <property type="entry name" value="DUF8039"/>
</dbReference>
<accession>A0A9R1V5J4</accession>
<keyword evidence="2" id="KW-0472">Membrane</keyword>
<evidence type="ECO:0000259" key="3">
    <source>
        <dbReference type="Pfam" id="PF26133"/>
    </source>
</evidence>
<gene>
    <name evidence="4" type="ORF">LSAT_V11C600325960</name>
</gene>
<dbReference type="EMBL" id="NBSK02000006">
    <property type="protein sequence ID" value="KAJ0200120.1"/>
    <property type="molecule type" value="Genomic_DNA"/>
</dbReference>
<feature type="compositionally biased region" description="Low complexity" evidence="1">
    <location>
        <begin position="755"/>
        <end position="764"/>
    </location>
</feature>
<dbReference type="Proteomes" id="UP000235145">
    <property type="component" value="Unassembled WGS sequence"/>
</dbReference>